<evidence type="ECO:0000313" key="2">
    <source>
        <dbReference type="Proteomes" id="UP001225644"/>
    </source>
</evidence>
<comment type="caution">
    <text evidence="1">The sequence shown here is derived from an EMBL/GenBank/DDBJ whole genome shotgun (WGS) entry which is preliminary data.</text>
</comment>
<organism evidence="1 2">
    <name type="scientific">Desulfofundulus luciae</name>
    <dbReference type="NCBI Taxonomy" id="74702"/>
    <lineage>
        <taxon>Bacteria</taxon>
        <taxon>Bacillati</taxon>
        <taxon>Bacillota</taxon>
        <taxon>Clostridia</taxon>
        <taxon>Eubacteriales</taxon>
        <taxon>Peptococcaceae</taxon>
        <taxon>Desulfofundulus</taxon>
    </lineage>
</organism>
<evidence type="ECO:0000313" key="1">
    <source>
        <dbReference type="EMBL" id="MDQ0287192.1"/>
    </source>
</evidence>
<dbReference type="Proteomes" id="UP001225644">
    <property type="component" value="Unassembled WGS sequence"/>
</dbReference>
<proteinExistence type="predicted"/>
<name>A0ABU0B390_9FIRM</name>
<accession>A0ABU0B390</accession>
<protein>
    <submittedName>
        <fullName evidence="1">Uncharacterized protein</fullName>
    </submittedName>
</protein>
<dbReference type="RefSeq" id="WP_307403061.1">
    <property type="nucleotide sequence ID" value="NZ_JAUSUX010000020.1"/>
</dbReference>
<sequence length="129" mass="14642">MAVCDPFLGDYLEDGEIIEKVDLTSEIVGVFVKAGEKEFPMVNYPYRLLCYRKDDGELLFTVNLETSVFGTCCLGAHSKDCHHNFGPADKDMGYEDFKEKAIDIAMKLIKDGAFWENISLEDLKPYLLE</sequence>
<keyword evidence="2" id="KW-1185">Reference proteome</keyword>
<gene>
    <name evidence="1" type="ORF">J2Z49_002311</name>
</gene>
<reference evidence="1 2" key="1">
    <citation type="submission" date="2023-07" db="EMBL/GenBank/DDBJ databases">
        <title>Genomic Encyclopedia of Type Strains, Phase IV (KMG-IV): sequencing the most valuable type-strain genomes for metagenomic binning, comparative biology and taxonomic classification.</title>
        <authorList>
            <person name="Goeker M."/>
        </authorList>
    </citation>
    <scope>NUCLEOTIDE SEQUENCE [LARGE SCALE GENOMIC DNA]</scope>
    <source>
        <strain evidence="1 2">DSM 12396</strain>
    </source>
</reference>
<dbReference type="EMBL" id="JAUSUX010000020">
    <property type="protein sequence ID" value="MDQ0287192.1"/>
    <property type="molecule type" value="Genomic_DNA"/>
</dbReference>